<organism evidence="7 8">
    <name type="scientific">Desulfuromusa kysingii</name>
    <dbReference type="NCBI Taxonomy" id="37625"/>
    <lineage>
        <taxon>Bacteria</taxon>
        <taxon>Pseudomonadati</taxon>
        <taxon>Thermodesulfobacteriota</taxon>
        <taxon>Desulfuromonadia</taxon>
        <taxon>Desulfuromonadales</taxon>
        <taxon>Geopsychrobacteraceae</taxon>
        <taxon>Desulfuromusa</taxon>
    </lineage>
</organism>
<evidence type="ECO:0000259" key="6">
    <source>
        <dbReference type="Pfam" id="PF08479"/>
    </source>
</evidence>
<evidence type="ECO:0000256" key="1">
    <source>
        <dbReference type="ARBA" id="ARBA00022452"/>
    </source>
</evidence>
<gene>
    <name evidence="7" type="ORF">SAMN05660420_01833</name>
</gene>
<dbReference type="GO" id="GO:0046819">
    <property type="term" value="P:protein secretion by the type V secretion system"/>
    <property type="evidence" value="ECO:0007669"/>
    <property type="project" value="TreeGrafter"/>
</dbReference>
<dbReference type="InterPro" id="IPR013686">
    <property type="entry name" value="Polypept-transport_assoc_ShlB"/>
</dbReference>
<accession>A0A1H4AH05</accession>
<sequence>MMYKTLLLLILSLLAAFPAIAQTPPDAGRTLQELREPPQLRPPDQGLVITPQATAAAAPGGPKVELRQITFHGHSCFNDEQLAAVISDSLGDQYDLAGLRNIAGQITRYYQSNGYPFARAFLPAQSMNDGTLQIDIVEGRYGQFIVQGDEDVITPVKAWLQPLQTGEVISSDQLERVTLLLSDQPGISTAPLIRPGQELGTGDLQVNIEPDARFDGEVGADNYGSRTTGEYRGRFDLNINRPFSFGDQLQLRSIISNENLLTGSLQYNRPLGAKGMRGQIGYAHTDFEVGKEFSNLDATGKAQVGSLGLSYPLIRSQKTNLRLAAVYQHKRLEDKIGLTHNTTRRSSNSIPFSLFFDHRDGLAGSGISYGSISWTVGRVTFKENVNNSPEGSFQKINLDIARIQQLTSKSSLFARVVAQKSNSNLDSSEDFGVGGIYGVRAYSSGEGYGDQGILAQLELRYRIRTLTPYLFYDLGHVRIDKSNAHPANHRRIEGAGLGLRGEYKNLYTHVAVAWRTKGGASLTDSKDRNPRLWATLGYRF</sequence>
<keyword evidence="8" id="KW-1185">Reference proteome</keyword>
<evidence type="ECO:0000259" key="5">
    <source>
        <dbReference type="Pfam" id="PF03865"/>
    </source>
</evidence>
<dbReference type="GO" id="GO:0008320">
    <property type="term" value="F:protein transmembrane transporter activity"/>
    <property type="evidence" value="ECO:0007669"/>
    <property type="project" value="TreeGrafter"/>
</dbReference>
<dbReference type="STRING" id="37625.SAMN05660420_01833"/>
<dbReference type="Proteomes" id="UP000199409">
    <property type="component" value="Unassembled WGS sequence"/>
</dbReference>
<evidence type="ECO:0000256" key="4">
    <source>
        <dbReference type="SAM" id="SignalP"/>
    </source>
</evidence>
<dbReference type="AlphaFoldDB" id="A0A1H4AH05"/>
<dbReference type="EMBL" id="FNQN01000005">
    <property type="protein sequence ID" value="SEA35166.1"/>
    <property type="molecule type" value="Genomic_DNA"/>
</dbReference>
<dbReference type="GO" id="GO:0098046">
    <property type="term" value="C:type V protein secretion system complex"/>
    <property type="evidence" value="ECO:0007669"/>
    <property type="project" value="TreeGrafter"/>
</dbReference>
<feature type="domain" description="Polypeptide-transport-associated ShlB-type" evidence="6">
    <location>
        <begin position="65"/>
        <end position="139"/>
    </location>
</feature>
<dbReference type="Gene3D" id="3.10.20.310">
    <property type="entry name" value="membrane protein fhac"/>
    <property type="match status" value="1"/>
</dbReference>
<keyword evidence="1" id="KW-0472">Membrane</keyword>
<dbReference type="Gene3D" id="2.40.160.50">
    <property type="entry name" value="membrane protein fhac: a member of the omp85/tpsb transporter family"/>
    <property type="match status" value="1"/>
</dbReference>
<dbReference type="InterPro" id="IPR005565">
    <property type="entry name" value="Hemolysn_activator_HlyB_C"/>
</dbReference>
<feature type="domain" description="Haemolysin activator HlyB C-terminal" evidence="5">
    <location>
        <begin position="200"/>
        <end position="501"/>
    </location>
</feature>
<keyword evidence="3" id="KW-0998">Cell outer membrane</keyword>
<keyword evidence="2" id="KW-0812">Transmembrane</keyword>
<dbReference type="PANTHER" id="PTHR34597">
    <property type="entry name" value="SLR1661 PROTEIN"/>
    <property type="match status" value="1"/>
</dbReference>
<keyword evidence="1" id="KW-1134">Transmembrane beta strand</keyword>
<dbReference type="InterPro" id="IPR051544">
    <property type="entry name" value="TPS_OM_transporter"/>
</dbReference>
<keyword evidence="4" id="KW-0732">Signal</keyword>
<dbReference type="PANTHER" id="PTHR34597:SF1">
    <property type="entry name" value="HEME_HEMOPEXIN TRANSPORTER PROTEIN HUXB"/>
    <property type="match status" value="1"/>
</dbReference>
<reference evidence="7 8" key="1">
    <citation type="submission" date="2016-10" db="EMBL/GenBank/DDBJ databases">
        <authorList>
            <person name="de Groot N.N."/>
        </authorList>
    </citation>
    <scope>NUCLEOTIDE SEQUENCE [LARGE SCALE GENOMIC DNA]</scope>
    <source>
        <strain evidence="7 8">DSM 7343</strain>
    </source>
</reference>
<evidence type="ECO:0000256" key="3">
    <source>
        <dbReference type="ARBA" id="ARBA00023237"/>
    </source>
</evidence>
<protein>
    <submittedName>
        <fullName evidence="7">Hemolysin activation/secretion protein</fullName>
    </submittedName>
</protein>
<evidence type="ECO:0000313" key="7">
    <source>
        <dbReference type="EMBL" id="SEA35166.1"/>
    </source>
</evidence>
<name>A0A1H4AH05_9BACT</name>
<dbReference type="Pfam" id="PF03865">
    <property type="entry name" value="ShlB"/>
    <property type="match status" value="1"/>
</dbReference>
<evidence type="ECO:0000313" key="8">
    <source>
        <dbReference type="Proteomes" id="UP000199409"/>
    </source>
</evidence>
<dbReference type="RefSeq" id="WP_175498331.1">
    <property type="nucleotide sequence ID" value="NZ_FNQN01000005.1"/>
</dbReference>
<feature type="signal peptide" evidence="4">
    <location>
        <begin position="1"/>
        <end position="21"/>
    </location>
</feature>
<evidence type="ECO:0000256" key="2">
    <source>
        <dbReference type="ARBA" id="ARBA00022692"/>
    </source>
</evidence>
<dbReference type="Pfam" id="PF08479">
    <property type="entry name" value="POTRA_2"/>
    <property type="match status" value="1"/>
</dbReference>
<proteinExistence type="predicted"/>
<feature type="chain" id="PRO_5011547349" evidence="4">
    <location>
        <begin position="22"/>
        <end position="540"/>
    </location>
</feature>